<dbReference type="InterPro" id="IPR016181">
    <property type="entry name" value="Acyl_CoA_acyltransferase"/>
</dbReference>
<evidence type="ECO:0000313" key="1">
    <source>
        <dbReference type="EMBL" id="GGC28685.1"/>
    </source>
</evidence>
<dbReference type="Gene3D" id="3.40.630.30">
    <property type="match status" value="1"/>
</dbReference>
<dbReference type="SUPFAM" id="SSF55729">
    <property type="entry name" value="Acyl-CoA N-acyltransferases (Nat)"/>
    <property type="match status" value="1"/>
</dbReference>
<proteinExistence type="predicted"/>
<protein>
    <recommendedName>
        <fullName evidence="3">N-acetyltransferase domain-containing protein</fullName>
    </recommendedName>
</protein>
<name>A0ABQ1LTG2_9SPHI</name>
<dbReference type="InterPro" id="IPR039968">
    <property type="entry name" value="BcerS-like"/>
</dbReference>
<dbReference type="Proteomes" id="UP000597338">
    <property type="component" value="Unassembled WGS sequence"/>
</dbReference>
<reference evidence="2" key="1">
    <citation type="journal article" date="2019" name="Int. J. Syst. Evol. Microbiol.">
        <title>The Global Catalogue of Microorganisms (GCM) 10K type strain sequencing project: providing services to taxonomists for standard genome sequencing and annotation.</title>
        <authorList>
            <consortium name="The Broad Institute Genomics Platform"/>
            <consortium name="The Broad Institute Genome Sequencing Center for Infectious Disease"/>
            <person name="Wu L."/>
            <person name="Ma J."/>
        </authorList>
    </citation>
    <scope>NUCLEOTIDE SEQUENCE [LARGE SCALE GENOMIC DNA]</scope>
    <source>
        <strain evidence="2">CGMCC 1.15342</strain>
    </source>
</reference>
<accession>A0ABQ1LTG2</accession>
<comment type="caution">
    <text evidence="1">The sequence shown here is derived from an EMBL/GenBank/DDBJ whole genome shotgun (WGS) entry which is preliminary data.</text>
</comment>
<gene>
    <name evidence="1" type="ORF">GCM10011386_20870</name>
</gene>
<dbReference type="RefSeq" id="WP_188750360.1">
    <property type="nucleotide sequence ID" value="NZ_BMIK01000006.1"/>
</dbReference>
<sequence>MELMKTIPDQEDRLFGKVPGELYPPNSLRLRESEDINPDTLVARYTVCKTTKPVARAALYQGKEMQWDGKSVWMVGNYECTDDEQVAGLLFERLFADAKAGGADYLIGPMNGSTWNNYRFSLSQDFPNFLLEPYHHLYYVNQFYSAGFEEVARYVSNVDTELACDWPELLGKERAFAREGVQIRSLNVDRLEAELDGLYPFIDAVFRDNRFYMPISREHFKAKYLAAATLIDRDYVLVAENPAGRPVGFIFSYDDKYSQRGRSLVIKTLARAKEKPYAGLGHVLANRVIRLARARGYRSVVHAFIVEQGDATRVSGNFTGRPYKKYVLLGKYL</sequence>
<organism evidence="1 2">
    <name type="scientific">Parapedobacter defluvii</name>
    <dbReference type="NCBI Taxonomy" id="2045106"/>
    <lineage>
        <taxon>Bacteria</taxon>
        <taxon>Pseudomonadati</taxon>
        <taxon>Bacteroidota</taxon>
        <taxon>Sphingobacteriia</taxon>
        <taxon>Sphingobacteriales</taxon>
        <taxon>Sphingobacteriaceae</taxon>
        <taxon>Parapedobacter</taxon>
    </lineage>
</organism>
<dbReference type="EMBL" id="BMIK01000006">
    <property type="protein sequence ID" value="GGC28685.1"/>
    <property type="molecule type" value="Genomic_DNA"/>
</dbReference>
<evidence type="ECO:0000313" key="2">
    <source>
        <dbReference type="Proteomes" id="UP000597338"/>
    </source>
</evidence>
<dbReference type="PANTHER" id="PTHR41368:SF1">
    <property type="entry name" value="PROTEIN YGHO"/>
    <property type="match status" value="1"/>
</dbReference>
<keyword evidence="2" id="KW-1185">Reference proteome</keyword>
<evidence type="ECO:0008006" key="3">
    <source>
        <dbReference type="Google" id="ProtNLM"/>
    </source>
</evidence>
<dbReference type="PANTHER" id="PTHR41368">
    <property type="entry name" value="PROTEIN YGHO"/>
    <property type="match status" value="1"/>
</dbReference>